<dbReference type="OrthoDB" id="10266696at2759"/>
<dbReference type="Proteomes" id="UP000253551">
    <property type="component" value="Unassembled WGS sequence"/>
</dbReference>
<dbReference type="SUPFAM" id="SSF46934">
    <property type="entry name" value="UBA-like"/>
    <property type="match status" value="1"/>
</dbReference>
<evidence type="ECO:0000313" key="3">
    <source>
        <dbReference type="EMBL" id="RCI05512.1"/>
    </source>
</evidence>
<proteinExistence type="predicted"/>
<organism evidence="3 4">
    <name type="scientific">Rhizopus stolonifer</name>
    <name type="common">Rhizopus nigricans</name>
    <dbReference type="NCBI Taxonomy" id="4846"/>
    <lineage>
        <taxon>Eukaryota</taxon>
        <taxon>Fungi</taxon>
        <taxon>Fungi incertae sedis</taxon>
        <taxon>Mucoromycota</taxon>
        <taxon>Mucoromycotina</taxon>
        <taxon>Mucoromycetes</taxon>
        <taxon>Mucorales</taxon>
        <taxon>Mucorineae</taxon>
        <taxon>Rhizopodaceae</taxon>
        <taxon>Rhizopus</taxon>
    </lineage>
</organism>
<keyword evidence="4" id="KW-1185">Reference proteome</keyword>
<feature type="compositionally biased region" description="Polar residues" evidence="1">
    <location>
        <begin position="23"/>
        <end position="39"/>
    </location>
</feature>
<dbReference type="InterPro" id="IPR015940">
    <property type="entry name" value="UBA"/>
</dbReference>
<evidence type="ECO:0000313" key="4">
    <source>
        <dbReference type="Proteomes" id="UP000253551"/>
    </source>
</evidence>
<comment type="caution">
    <text evidence="3">The sequence shown here is derived from an EMBL/GenBank/DDBJ whole genome shotgun (WGS) entry which is preliminary data.</text>
</comment>
<dbReference type="EMBL" id="PJQM01000371">
    <property type="protein sequence ID" value="RCI05512.1"/>
    <property type="molecule type" value="Genomic_DNA"/>
</dbReference>
<accession>A0A367KUF5</accession>
<dbReference type="Pfam" id="PF00627">
    <property type="entry name" value="UBA"/>
    <property type="match status" value="1"/>
</dbReference>
<gene>
    <name evidence="3" type="ORF">CU098_013526</name>
</gene>
<dbReference type="CDD" id="cd14270">
    <property type="entry name" value="UBA"/>
    <property type="match status" value="1"/>
</dbReference>
<protein>
    <recommendedName>
        <fullName evidence="2">UBA domain-containing protein</fullName>
    </recommendedName>
</protein>
<reference evidence="3 4" key="1">
    <citation type="journal article" date="2018" name="G3 (Bethesda)">
        <title>Phylogenetic and Phylogenomic Definition of Rhizopus Species.</title>
        <authorList>
            <person name="Gryganskyi A.P."/>
            <person name="Golan J."/>
            <person name="Dolatabadi S."/>
            <person name="Mondo S."/>
            <person name="Robb S."/>
            <person name="Idnurm A."/>
            <person name="Muszewska A."/>
            <person name="Steczkiewicz K."/>
            <person name="Masonjones S."/>
            <person name="Liao H.L."/>
            <person name="Gajdeczka M.T."/>
            <person name="Anike F."/>
            <person name="Vuek A."/>
            <person name="Anishchenko I.M."/>
            <person name="Voigt K."/>
            <person name="de Hoog G.S."/>
            <person name="Smith M.E."/>
            <person name="Heitman J."/>
            <person name="Vilgalys R."/>
            <person name="Stajich J.E."/>
        </authorList>
    </citation>
    <scope>NUCLEOTIDE SEQUENCE [LARGE SCALE GENOMIC DNA]</scope>
    <source>
        <strain evidence="3 4">LSU 92-RS-03</strain>
    </source>
</reference>
<evidence type="ECO:0000256" key="1">
    <source>
        <dbReference type="SAM" id="MobiDB-lite"/>
    </source>
</evidence>
<dbReference type="STRING" id="4846.A0A367KUF5"/>
<evidence type="ECO:0000259" key="2">
    <source>
        <dbReference type="PROSITE" id="PS50030"/>
    </source>
</evidence>
<feature type="region of interest" description="Disordered" evidence="1">
    <location>
        <begin position="184"/>
        <end position="217"/>
    </location>
</feature>
<sequence>ISSMEKYIRAKWEKRLFMTPKRTVQSVVQAPPKRSSSVPTHMHPKDDVLIQAPVVQQQSPRIISQQITVLTDEQKVEQLFGMGFSDRNLNMEALRRAGGNIDIAATVLKEARTNMASAQFNPFSAQVTSTGFASQNQLQQTASQTNPNIAPSSVNVNDPFGLSKNNFSGAQFNSSPAISAFNPTPTFGNNMFQQTTPSPSYQQHHTATNSNPFSQTGAPFNMQNQPMHSSFVNQPVNNMMSNPWSTQTYFN</sequence>
<feature type="region of interest" description="Disordered" evidence="1">
    <location>
        <begin position="23"/>
        <end position="43"/>
    </location>
</feature>
<dbReference type="InterPro" id="IPR009060">
    <property type="entry name" value="UBA-like_sf"/>
</dbReference>
<feature type="domain" description="UBA" evidence="2">
    <location>
        <begin position="70"/>
        <end position="111"/>
    </location>
</feature>
<feature type="non-terminal residue" evidence="3">
    <location>
        <position position="1"/>
    </location>
</feature>
<dbReference type="SMART" id="SM00165">
    <property type="entry name" value="UBA"/>
    <property type="match status" value="1"/>
</dbReference>
<dbReference type="PROSITE" id="PS50030">
    <property type="entry name" value="UBA"/>
    <property type="match status" value="1"/>
</dbReference>
<dbReference type="AlphaFoldDB" id="A0A367KUF5"/>
<name>A0A367KUF5_RHIST</name>
<dbReference type="Gene3D" id="1.10.8.10">
    <property type="entry name" value="DNA helicase RuvA subunit, C-terminal domain"/>
    <property type="match status" value="1"/>
</dbReference>